<name>A0A0E9TYS1_ANGAN</name>
<dbReference type="AlphaFoldDB" id="A0A0E9TYS1"/>
<dbReference type="EMBL" id="GBXM01049871">
    <property type="protein sequence ID" value="JAH58706.1"/>
    <property type="molecule type" value="Transcribed_RNA"/>
</dbReference>
<organism evidence="1">
    <name type="scientific">Anguilla anguilla</name>
    <name type="common">European freshwater eel</name>
    <name type="synonym">Muraena anguilla</name>
    <dbReference type="NCBI Taxonomy" id="7936"/>
    <lineage>
        <taxon>Eukaryota</taxon>
        <taxon>Metazoa</taxon>
        <taxon>Chordata</taxon>
        <taxon>Craniata</taxon>
        <taxon>Vertebrata</taxon>
        <taxon>Euteleostomi</taxon>
        <taxon>Actinopterygii</taxon>
        <taxon>Neopterygii</taxon>
        <taxon>Teleostei</taxon>
        <taxon>Anguilliformes</taxon>
        <taxon>Anguillidae</taxon>
        <taxon>Anguilla</taxon>
    </lineage>
</organism>
<reference evidence="1" key="2">
    <citation type="journal article" date="2015" name="Fish Shellfish Immunol.">
        <title>Early steps in the European eel (Anguilla anguilla)-Vibrio vulnificus interaction in the gills: Role of the RtxA13 toxin.</title>
        <authorList>
            <person name="Callol A."/>
            <person name="Pajuelo D."/>
            <person name="Ebbesson L."/>
            <person name="Teles M."/>
            <person name="MacKenzie S."/>
            <person name="Amaro C."/>
        </authorList>
    </citation>
    <scope>NUCLEOTIDE SEQUENCE</scope>
</reference>
<accession>A0A0E9TYS1</accession>
<evidence type="ECO:0000313" key="1">
    <source>
        <dbReference type="EMBL" id="JAH58706.1"/>
    </source>
</evidence>
<proteinExistence type="predicted"/>
<sequence length="36" mass="3795">MRGLRLGFVFMAGSCLGDLSVSIRRIGCPVTDVLPG</sequence>
<protein>
    <submittedName>
        <fullName evidence="1">Uncharacterized protein</fullName>
    </submittedName>
</protein>
<reference evidence="1" key="1">
    <citation type="submission" date="2014-11" db="EMBL/GenBank/DDBJ databases">
        <authorList>
            <person name="Amaro Gonzalez C."/>
        </authorList>
    </citation>
    <scope>NUCLEOTIDE SEQUENCE</scope>
</reference>